<dbReference type="AlphaFoldDB" id="A0A0F4PRR9"/>
<evidence type="ECO:0000256" key="5">
    <source>
        <dbReference type="ARBA" id="ARBA00023163"/>
    </source>
</evidence>
<dbReference type="InterPro" id="IPR036388">
    <property type="entry name" value="WH-like_DNA-bd_sf"/>
</dbReference>
<evidence type="ECO:0000259" key="6">
    <source>
        <dbReference type="PROSITE" id="PS50949"/>
    </source>
</evidence>
<evidence type="ECO:0000256" key="1">
    <source>
        <dbReference type="ARBA" id="ARBA00005384"/>
    </source>
</evidence>
<dbReference type="InterPro" id="IPR051446">
    <property type="entry name" value="HTH_trans_reg/aminotransferase"/>
</dbReference>
<dbReference type="Gene3D" id="1.10.10.10">
    <property type="entry name" value="Winged helix-like DNA-binding domain superfamily/Winged helix DNA-binding domain"/>
    <property type="match status" value="1"/>
</dbReference>
<dbReference type="PANTHER" id="PTHR46577:SF2">
    <property type="entry name" value="TRANSCRIPTIONAL REGULATORY PROTEIN"/>
    <property type="match status" value="1"/>
</dbReference>
<dbReference type="Pfam" id="PF00155">
    <property type="entry name" value="Aminotran_1_2"/>
    <property type="match status" value="1"/>
</dbReference>
<comment type="caution">
    <text evidence="7">The sequence shown here is derived from an EMBL/GenBank/DDBJ whole genome shotgun (WGS) entry which is preliminary data.</text>
</comment>
<dbReference type="SMART" id="SM00345">
    <property type="entry name" value="HTH_GNTR"/>
    <property type="match status" value="1"/>
</dbReference>
<dbReference type="InterPro" id="IPR015422">
    <property type="entry name" value="PyrdxlP-dep_Trfase_small"/>
</dbReference>
<dbReference type="Gene3D" id="3.90.1150.10">
    <property type="entry name" value="Aspartate Aminotransferase, domain 1"/>
    <property type="match status" value="1"/>
</dbReference>
<dbReference type="GO" id="GO:0030170">
    <property type="term" value="F:pyridoxal phosphate binding"/>
    <property type="evidence" value="ECO:0007669"/>
    <property type="project" value="InterPro"/>
</dbReference>
<dbReference type="CDD" id="cd00609">
    <property type="entry name" value="AAT_like"/>
    <property type="match status" value="1"/>
</dbReference>
<dbReference type="PATRIC" id="fig|151081.8.peg.3177"/>
<dbReference type="EMBL" id="JXXZ01000014">
    <property type="protein sequence ID" value="KJY96946.1"/>
    <property type="molecule type" value="Genomic_DNA"/>
</dbReference>
<sequence>MPSFIYQREAEALAKSINNGQLKQGDRLLSVRDFARKRKVGVSTAAKIYEHLQRQQLIEARPRSGYYVCARQQSTAQQNFGDKLIPSELISMPLHKAVQYSFNDADIVPLSCTGPSTVLDNEALLTRAQKRVRRQRPFKLLQDNREAGIDSLRQEIATHYALSQQLINPAEVVITHGRSSALTLALKGLGLSEHKVAVESPSSFFILAHLHHSAQAYVGVPLQPDFETELALLEQARQEHDIRAYIFNPNYQDPTGRLLSEQQKRALLAWAQRHDVALIEYDRGELSFSEFRPPSIASLLDEDSSLAVISICDYSDTLSFALTLGYMLCRNCAADIILTKSVLSEASDIASQELVTHLYRSGDYRRLTRRLRAQLLRQYQQVDEIFNHFGVAHLYQDIGGGPSLWFELPQGGCSDELWQRLITRRIAIAPGELFMPQIDYARFFRMTFALPWEKTMAQAVHTLSQQLSSYIHEL</sequence>
<dbReference type="eggNOG" id="COG1167">
    <property type="taxonomic scope" value="Bacteria"/>
</dbReference>
<dbReference type="InterPro" id="IPR000524">
    <property type="entry name" value="Tscrpt_reg_HTH_GntR"/>
</dbReference>
<dbReference type="CDD" id="cd07377">
    <property type="entry name" value="WHTH_GntR"/>
    <property type="match status" value="1"/>
</dbReference>
<dbReference type="Gene3D" id="3.40.640.10">
    <property type="entry name" value="Type I PLP-dependent aspartate aminotransferase-like (Major domain)"/>
    <property type="match status" value="1"/>
</dbReference>
<dbReference type="InterPro" id="IPR036390">
    <property type="entry name" value="WH_DNA-bd_sf"/>
</dbReference>
<reference evidence="7 8" key="1">
    <citation type="journal article" date="2015" name="BMC Genomics">
        <title>Genome mining reveals unlocked bioactive potential of marine Gram-negative bacteria.</title>
        <authorList>
            <person name="Machado H."/>
            <person name="Sonnenschein E.C."/>
            <person name="Melchiorsen J."/>
            <person name="Gram L."/>
        </authorList>
    </citation>
    <scope>NUCLEOTIDE SEQUENCE [LARGE SCALE GENOMIC DNA]</scope>
    <source>
        <strain evidence="7 8">S3137</strain>
    </source>
</reference>
<dbReference type="InterPro" id="IPR015421">
    <property type="entry name" value="PyrdxlP-dep_Trfase_major"/>
</dbReference>
<dbReference type="OrthoDB" id="9804020at2"/>
<keyword evidence="5" id="KW-0804">Transcription</keyword>
<gene>
    <name evidence="7" type="ORF">TW72_15845</name>
</gene>
<evidence type="ECO:0000256" key="3">
    <source>
        <dbReference type="ARBA" id="ARBA00023015"/>
    </source>
</evidence>
<dbReference type="GO" id="GO:0003700">
    <property type="term" value="F:DNA-binding transcription factor activity"/>
    <property type="evidence" value="ECO:0007669"/>
    <property type="project" value="InterPro"/>
</dbReference>
<dbReference type="SUPFAM" id="SSF53383">
    <property type="entry name" value="PLP-dependent transferases"/>
    <property type="match status" value="1"/>
</dbReference>
<proteinExistence type="inferred from homology"/>
<keyword evidence="3" id="KW-0805">Transcription regulation</keyword>
<dbReference type="PANTHER" id="PTHR46577">
    <property type="entry name" value="HTH-TYPE TRANSCRIPTIONAL REGULATORY PROTEIN GABR"/>
    <property type="match status" value="1"/>
</dbReference>
<keyword evidence="2" id="KW-0663">Pyridoxal phosphate</keyword>
<dbReference type="GO" id="GO:0003677">
    <property type="term" value="F:DNA binding"/>
    <property type="evidence" value="ECO:0007669"/>
    <property type="project" value="UniProtKB-KW"/>
</dbReference>
<dbReference type="GeneID" id="58229973"/>
<name>A0A0F4PRR9_9GAMM</name>
<keyword evidence="4" id="KW-0238">DNA-binding</keyword>
<organism evidence="7 8">
    <name type="scientific">Pseudoalteromonas ruthenica</name>
    <dbReference type="NCBI Taxonomy" id="151081"/>
    <lineage>
        <taxon>Bacteria</taxon>
        <taxon>Pseudomonadati</taxon>
        <taxon>Pseudomonadota</taxon>
        <taxon>Gammaproteobacteria</taxon>
        <taxon>Alteromonadales</taxon>
        <taxon>Pseudoalteromonadaceae</taxon>
        <taxon>Pseudoalteromonas</taxon>
    </lineage>
</organism>
<evidence type="ECO:0000313" key="7">
    <source>
        <dbReference type="EMBL" id="KJY96946.1"/>
    </source>
</evidence>
<feature type="domain" description="HTH gntR-type" evidence="6">
    <location>
        <begin position="3"/>
        <end position="71"/>
    </location>
</feature>
<evidence type="ECO:0000256" key="4">
    <source>
        <dbReference type="ARBA" id="ARBA00023125"/>
    </source>
</evidence>
<evidence type="ECO:0000256" key="2">
    <source>
        <dbReference type="ARBA" id="ARBA00022898"/>
    </source>
</evidence>
<keyword evidence="8" id="KW-1185">Reference proteome</keyword>
<protein>
    <recommendedName>
        <fullName evidence="6">HTH gntR-type domain-containing protein</fullName>
    </recommendedName>
</protein>
<dbReference type="SUPFAM" id="SSF46785">
    <property type="entry name" value="Winged helix' DNA-binding domain"/>
    <property type="match status" value="1"/>
</dbReference>
<dbReference type="RefSeq" id="WP_045980289.1">
    <property type="nucleotide sequence ID" value="NZ_JXXY01000016.1"/>
</dbReference>
<evidence type="ECO:0000313" key="8">
    <source>
        <dbReference type="Proteomes" id="UP000033664"/>
    </source>
</evidence>
<dbReference type="InterPro" id="IPR004839">
    <property type="entry name" value="Aminotransferase_I/II_large"/>
</dbReference>
<dbReference type="InterPro" id="IPR015424">
    <property type="entry name" value="PyrdxlP-dep_Trfase"/>
</dbReference>
<dbReference type="PROSITE" id="PS50949">
    <property type="entry name" value="HTH_GNTR"/>
    <property type="match status" value="1"/>
</dbReference>
<accession>A0A0F4PRR9</accession>
<dbReference type="Proteomes" id="UP000033664">
    <property type="component" value="Unassembled WGS sequence"/>
</dbReference>
<comment type="similarity">
    <text evidence="1">In the C-terminal section; belongs to the class-I pyridoxal-phosphate-dependent aminotransferase family.</text>
</comment>